<dbReference type="CDD" id="cd00867">
    <property type="entry name" value="Trans_IPPS"/>
    <property type="match status" value="1"/>
</dbReference>
<evidence type="ECO:0000256" key="4">
    <source>
        <dbReference type="ARBA" id="ARBA00022842"/>
    </source>
</evidence>
<reference evidence="6 7" key="1">
    <citation type="submission" date="2024-02" db="EMBL/GenBank/DDBJ databases">
        <title>A draft genome for the cacao thread blight pathogen Marasmius crinis-equi.</title>
        <authorList>
            <person name="Cohen S.P."/>
            <person name="Baruah I.K."/>
            <person name="Amoako-Attah I."/>
            <person name="Bukari Y."/>
            <person name="Meinhardt L.W."/>
            <person name="Bailey B.A."/>
        </authorList>
    </citation>
    <scope>NUCLEOTIDE SEQUENCE [LARGE SCALE GENOMIC DNA]</scope>
    <source>
        <strain evidence="6 7">GH-76</strain>
    </source>
</reference>
<accession>A0ABR3FEB6</accession>
<proteinExistence type="inferred from homology"/>
<dbReference type="PANTHER" id="PTHR11525">
    <property type="entry name" value="FARNESYL-PYROPHOSPHATE SYNTHETASE"/>
    <property type="match status" value="1"/>
</dbReference>
<organism evidence="6 7">
    <name type="scientific">Marasmius crinis-equi</name>
    <dbReference type="NCBI Taxonomy" id="585013"/>
    <lineage>
        <taxon>Eukaryota</taxon>
        <taxon>Fungi</taxon>
        <taxon>Dikarya</taxon>
        <taxon>Basidiomycota</taxon>
        <taxon>Agaricomycotina</taxon>
        <taxon>Agaricomycetes</taxon>
        <taxon>Agaricomycetidae</taxon>
        <taxon>Agaricales</taxon>
        <taxon>Marasmiineae</taxon>
        <taxon>Marasmiaceae</taxon>
        <taxon>Marasmius</taxon>
    </lineage>
</organism>
<protein>
    <submittedName>
        <fullName evidence="6">Farnesyl pyrophosphate synthetase</fullName>
        <ecNumber evidence="6">2.5.1.1</ecNumber>
    </submittedName>
</protein>
<keyword evidence="3" id="KW-0479">Metal-binding</keyword>
<comment type="caution">
    <text evidence="6">The sequence shown here is derived from an EMBL/GenBank/DDBJ whole genome shotgun (WGS) entry which is preliminary data.</text>
</comment>
<keyword evidence="4" id="KW-0460">Magnesium</keyword>
<dbReference type="SUPFAM" id="SSF48576">
    <property type="entry name" value="Terpenoid synthases"/>
    <property type="match status" value="1"/>
</dbReference>
<gene>
    <name evidence="6" type="primary">ERG20_4</name>
    <name evidence="6" type="ORF">V5O48_008415</name>
</gene>
<dbReference type="Gene3D" id="1.10.600.10">
    <property type="entry name" value="Farnesyl Diphosphate Synthase"/>
    <property type="match status" value="2"/>
</dbReference>
<keyword evidence="7" id="KW-1185">Reference proteome</keyword>
<name>A0ABR3FEB6_9AGAR</name>
<dbReference type="InterPro" id="IPR008949">
    <property type="entry name" value="Isoprenoid_synthase_dom_sf"/>
</dbReference>
<dbReference type="EC" id="2.5.1.1" evidence="6"/>
<evidence type="ECO:0000256" key="2">
    <source>
        <dbReference type="ARBA" id="ARBA00022679"/>
    </source>
</evidence>
<comment type="similarity">
    <text evidence="5">Belongs to the FPP/GGPP synthase family.</text>
</comment>
<keyword evidence="2 5" id="KW-0808">Transferase</keyword>
<dbReference type="Pfam" id="PF00348">
    <property type="entry name" value="polyprenyl_synt"/>
    <property type="match status" value="2"/>
</dbReference>
<dbReference type="InterPro" id="IPR039702">
    <property type="entry name" value="FPS1-like"/>
</dbReference>
<evidence type="ECO:0000256" key="5">
    <source>
        <dbReference type="RuleBase" id="RU004466"/>
    </source>
</evidence>
<evidence type="ECO:0000256" key="3">
    <source>
        <dbReference type="ARBA" id="ARBA00022723"/>
    </source>
</evidence>
<dbReference type="Proteomes" id="UP001465976">
    <property type="component" value="Unassembled WGS sequence"/>
</dbReference>
<dbReference type="PANTHER" id="PTHR11525:SF0">
    <property type="entry name" value="FARNESYL PYROPHOSPHATE SYNTHASE"/>
    <property type="match status" value="1"/>
</dbReference>
<sequence length="350" mass="39983">MFSANEAARRAKFADFWNVIRDKLVENFKTAGDMPQDAIDWYSRNLDYNVPQGELNRGMTVVDSVEILRERPLTDEEYSKSAVLGWCVEILAAFFFVHDDLMDSAVTRYGSFKQESYYVELLELFQEMGHLTGMGKLVDLITEEEDLNKFSLRKYSLLAIYKTSFFTYLLVALALRICGVPDSYVTDPSTGATIKPYGISKAILIPLGEYQQIQDDFLNVTATPAQIGKVGTDIVANKCSWVINTALGIATPEQRRILEQNYGIKPSEEEKARARNNGEEQGYLGEAEKRVKAVFEEMGIRQKYLEFEEERYKLLMEMIDTIPEGPQGQEGVLRREVFTSLLNKVYHFQK</sequence>
<comment type="cofactor">
    <cofactor evidence="1">
        <name>Mg(2+)</name>
        <dbReference type="ChEBI" id="CHEBI:18420"/>
    </cofactor>
</comment>
<dbReference type="GO" id="GO:0004161">
    <property type="term" value="F:dimethylallyltranstransferase activity"/>
    <property type="evidence" value="ECO:0007669"/>
    <property type="project" value="UniProtKB-EC"/>
</dbReference>
<evidence type="ECO:0000313" key="6">
    <source>
        <dbReference type="EMBL" id="KAL0573548.1"/>
    </source>
</evidence>
<dbReference type="EMBL" id="JBAHYK010000492">
    <property type="protein sequence ID" value="KAL0573548.1"/>
    <property type="molecule type" value="Genomic_DNA"/>
</dbReference>
<evidence type="ECO:0000256" key="1">
    <source>
        <dbReference type="ARBA" id="ARBA00001946"/>
    </source>
</evidence>
<evidence type="ECO:0000313" key="7">
    <source>
        <dbReference type="Proteomes" id="UP001465976"/>
    </source>
</evidence>
<dbReference type="InterPro" id="IPR000092">
    <property type="entry name" value="Polyprenyl_synt"/>
</dbReference>